<dbReference type="GeneID" id="107489546"/>
<evidence type="ECO:0000313" key="2">
    <source>
        <dbReference type="RefSeq" id="XP_015965783.1"/>
    </source>
</evidence>
<accession>A0A6P4DGL3</accession>
<dbReference type="InterPro" id="IPR036397">
    <property type="entry name" value="RNaseH_sf"/>
</dbReference>
<organism evidence="1 2">
    <name type="scientific">Arachis duranensis</name>
    <name type="common">Wild peanut</name>
    <dbReference type="NCBI Taxonomy" id="130453"/>
    <lineage>
        <taxon>Eukaryota</taxon>
        <taxon>Viridiplantae</taxon>
        <taxon>Streptophyta</taxon>
        <taxon>Embryophyta</taxon>
        <taxon>Tracheophyta</taxon>
        <taxon>Spermatophyta</taxon>
        <taxon>Magnoliopsida</taxon>
        <taxon>eudicotyledons</taxon>
        <taxon>Gunneridae</taxon>
        <taxon>Pentapetalae</taxon>
        <taxon>rosids</taxon>
        <taxon>fabids</taxon>
        <taxon>Fabales</taxon>
        <taxon>Fabaceae</taxon>
        <taxon>Papilionoideae</taxon>
        <taxon>50 kb inversion clade</taxon>
        <taxon>dalbergioids sensu lato</taxon>
        <taxon>Dalbergieae</taxon>
        <taxon>Pterocarpus clade</taxon>
        <taxon>Arachis</taxon>
    </lineage>
</organism>
<dbReference type="Gene3D" id="3.30.420.10">
    <property type="entry name" value="Ribonuclease H-like superfamily/Ribonuclease H"/>
    <property type="match status" value="1"/>
</dbReference>
<dbReference type="InterPro" id="IPR052160">
    <property type="entry name" value="Gypsy_RT_Integrase-like"/>
</dbReference>
<proteinExistence type="predicted"/>
<dbReference type="InterPro" id="IPR012337">
    <property type="entry name" value="RNaseH-like_sf"/>
</dbReference>
<protein>
    <submittedName>
        <fullName evidence="2">Uncharacterized protein LOC107489546</fullName>
    </submittedName>
</protein>
<dbReference type="AlphaFoldDB" id="A0A6P4DGL3"/>
<dbReference type="Proteomes" id="UP000515211">
    <property type="component" value="Chromosome 5"/>
</dbReference>
<evidence type="ECO:0000313" key="1">
    <source>
        <dbReference type="Proteomes" id="UP000515211"/>
    </source>
</evidence>
<sequence>MNSRKDYVSFKKRLVKEARRWSKRLDDALWAYRTAFKTPIGMTPYQLVYGKACHLPFELEHKAFWALKLLNFDSNAAEEKRILQLQELAEIKSQAYENAKIYKEKAKKCHDQKLARREFIEGQKVLLYNSKLKLFPGNLKSRWSGPFTILKASPYGHVELMEDKTQRTFTVNGHRLKHYLGDSLDEQRVCYNLN</sequence>
<keyword evidence="1" id="KW-1185">Reference proteome</keyword>
<name>A0A6P4DGL3_ARADU</name>
<gene>
    <name evidence="2" type="primary">LOC107489546</name>
</gene>
<reference evidence="2" key="2">
    <citation type="submission" date="2025-08" db="UniProtKB">
        <authorList>
            <consortium name="RefSeq"/>
        </authorList>
    </citation>
    <scope>IDENTIFICATION</scope>
    <source>
        <tissue evidence="2">Whole plant</tissue>
    </source>
</reference>
<dbReference type="RefSeq" id="XP_015965783.1">
    <property type="nucleotide sequence ID" value="XM_016110297.1"/>
</dbReference>
<dbReference type="SUPFAM" id="SSF53098">
    <property type="entry name" value="Ribonuclease H-like"/>
    <property type="match status" value="1"/>
</dbReference>
<dbReference type="GO" id="GO:0003676">
    <property type="term" value="F:nucleic acid binding"/>
    <property type="evidence" value="ECO:0007669"/>
    <property type="project" value="InterPro"/>
</dbReference>
<dbReference type="KEGG" id="adu:107489546"/>
<dbReference type="PANTHER" id="PTHR47266">
    <property type="entry name" value="ENDONUCLEASE-RELATED"/>
    <property type="match status" value="1"/>
</dbReference>
<reference evidence="1" key="1">
    <citation type="journal article" date="2016" name="Nat. Genet.">
        <title>The genome sequences of Arachis duranensis and Arachis ipaensis, the diploid ancestors of cultivated peanut.</title>
        <authorList>
            <person name="Bertioli D.J."/>
            <person name="Cannon S.B."/>
            <person name="Froenicke L."/>
            <person name="Huang G."/>
            <person name="Farmer A.D."/>
            <person name="Cannon E.K."/>
            <person name="Liu X."/>
            <person name="Gao D."/>
            <person name="Clevenger J."/>
            <person name="Dash S."/>
            <person name="Ren L."/>
            <person name="Moretzsohn M.C."/>
            <person name="Shirasawa K."/>
            <person name="Huang W."/>
            <person name="Vidigal B."/>
            <person name="Abernathy B."/>
            <person name="Chu Y."/>
            <person name="Niederhuth C.E."/>
            <person name="Umale P."/>
            <person name="Araujo A.C."/>
            <person name="Kozik A."/>
            <person name="Kim K.D."/>
            <person name="Burow M.D."/>
            <person name="Varshney R.K."/>
            <person name="Wang X."/>
            <person name="Zhang X."/>
            <person name="Barkley N."/>
            <person name="Guimaraes P.M."/>
            <person name="Isobe S."/>
            <person name="Guo B."/>
            <person name="Liao B."/>
            <person name="Stalker H.T."/>
            <person name="Schmitz R.J."/>
            <person name="Scheffler B.E."/>
            <person name="Leal-Bertioli S.C."/>
            <person name="Xun X."/>
            <person name="Jackson S.A."/>
            <person name="Michelmore R."/>
            <person name="Ozias-Akins P."/>
        </authorList>
    </citation>
    <scope>NUCLEOTIDE SEQUENCE [LARGE SCALE GENOMIC DNA]</scope>
    <source>
        <strain evidence="1">cv. V14167</strain>
    </source>
</reference>